<dbReference type="EMBL" id="QKYT01000269">
    <property type="protein sequence ID" value="RIA88320.1"/>
    <property type="molecule type" value="Genomic_DNA"/>
</dbReference>
<comment type="caution">
    <text evidence="2">The sequence shown here is derived from an EMBL/GenBank/DDBJ whole genome shotgun (WGS) entry which is preliminary data.</text>
</comment>
<evidence type="ECO:0000256" key="1">
    <source>
        <dbReference type="SAM" id="MobiDB-lite"/>
    </source>
</evidence>
<dbReference type="STRING" id="658196.A0A397SQ51"/>
<gene>
    <name evidence="2" type="ORF">C1645_775221</name>
</gene>
<organism evidence="2 3">
    <name type="scientific">Glomus cerebriforme</name>
    <dbReference type="NCBI Taxonomy" id="658196"/>
    <lineage>
        <taxon>Eukaryota</taxon>
        <taxon>Fungi</taxon>
        <taxon>Fungi incertae sedis</taxon>
        <taxon>Mucoromycota</taxon>
        <taxon>Glomeromycotina</taxon>
        <taxon>Glomeromycetes</taxon>
        <taxon>Glomerales</taxon>
        <taxon>Glomeraceae</taxon>
        <taxon>Glomus</taxon>
    </lineage>
</organism>
<dbReference type="Proteomes" id="UP000265703">
    <property type="component" value="Unassembled WGS sequence"/>
</dbReference>
<evidence type="ECO:0000313" key="2">
    <source>
        <dbReference type="EMBL" id="RIA88320.1"/>
    </source>
</evidence>
<keyword evidence="3" id="KW-1185">Reference proteome</keyword>
<accession>A0A397SQ51</accession>
<proteinExistence type="predicted"/>
<name>A0A397SQ51_9GLOM</name>
<protein>
    <submittedName>
        <fullName evidence="2">Uncharacterized protein</fullName>
    </submittedName>
</protein>
<evidence type="ECO:0000313" key="3">
    <source>
        <dbReference type="Proteomes" id="UP000265703"/>
    </source>
</evidence>
<sequence>MLNIVDNNTEVLNAVRKYFDGDLEWSVPIDSLIVWLETQNISISGKDLSKLVQEHKDEFEIEVKKAPNNIIQIKLRKVIMSAFNGSSTGNGSYIKDMIELQQAEFLKNDTKSYLHNNINSELNTESLFYEEIIKDFSRDPPIKVPLHISSQPTVSQDKPPEQIWPKNVARESKALECAKKYLNLFLVDSIFDLEQHMKSKGVIKGSAEFQDFLHENREIFQIFPDRGITCIKLANSSIKITENSNTMIKRRFSQTERLIKDYIIRQGRNEGVSSTELSISLRGIEGCITDEIEEFLKNCKDSFECILKNENYYIKMIPQPSKPVISTLPNTNSNKNKSSILQLVREFLVKQTIASVTEIKEHLKEYQKLLTFSISEFVNSHFNEFKSKKIDGNLYLRLKPTDANIISYIRKYLLEFGKTRLSTVEDYLRRQDMCPRNKLEDFLHPFPDFKLTGKQPEIYIQSQNIDIARHLRQFLKGKGEVLISLVYEYLVKKNITLNCKLIEFLENYPEFILSQGPTDILVKYSPVPNEISPREFVHKYVTFEGGKVPLHVLVSHLNWNGSFPEFKLVELIYNSEEFSFQTFENETWVIVNHITNAYDATKLNLAINDNISSTGKIISPNFSEITVTKPNHITFPDVHILEEQEKKSLEKSMIDVTTKSNGSDTSPRTYISSTTSSEAGKSDSQFEPLIPTKIQFTKPPQFESIAPTSLQSDTLSSINAQPVKISKSETSSIINEQIPNHSLSEPLFSIQINRLNNQQKETRNTENDIQELILRDDYSIEDMLYQNNLFCHSLLETNRALFNNYTSLGILESLPNEIVYLNGKYPFSMIITGLPNSGVSQTKNTIIEGFLIKNTRLGKLNFPFSALILRYDNSVMALPCESALVATSAKHSGMFDQDTRAERVVVLVTSSNYQNMLRLYANIDNCEVIPLLFSENDLCSNDIESWINIEGEDAQMHEQAKELINNILYFHTHDQFNYTEFCTQLYNGCFNNPRMKTFLNTRLSKLDSFIVEKLKGNLQIKSFIDKFIPLKDLFQPGVAVIVDLSDPLLGAKMASELFNIILGIHTRCNLKSSLIDKTESYVRKLVVLDEAHKVKFIVQFVKIFNYFAFLLFHISKSKCIVLIIRIIINSVNFYFLLKNLESFNFF</sequence>
<dbReference type="OrthoDB" id="2316594at2759"/>
<dbReference type="AlphaFoldDB" id="A0A397SQ51"/>
<reference evidence="2 3" key="1">
    <citation type="submission" date="2018-06" db="EMBL/GenBank/DDBJ databases">
        <title>Comparative genomics reveals the genomic features of Rhizophagus irregularis, R. cerebriforme, R. diaphanum and Gigaspora rosea, and their symbiotic lifestyle signature.</title>
        <authorList>
            <person name="Morin E."/>
            <person name="San Clemente H."/>
            <person name="Chen E.C.H."/>
            <person name="De La Providencia I."/>
            <person name="Hainaut M."/>
            <person name="Kuo A."/>
            <person name="Kohler A."/>
            <person name="Murat C."/>
            <person name="Tang N."/>
            <person name="Roy S."/>
            <person name="Loubradou J."/>
            <person name="Henrissat B."/>
            <person name="Grigoriev I.V."/>
            <person name="Corradi N."/>
            <person name="Roux C."/>
            <person name="Martin F.M."/>
        </authorList>
    </citation>
    <scope>NUCLEOTIDE SEQUENCE [LARGE SCALE GENOMIC DNA]</scope>
    <source>
        <strain evidence="2 3">DAOM 227022</strain>
    </source>
</reference>
<feature type="region of interest" description="Disordered" evidence="1">
    <location>
        <begin position="656"/>
        <end position="684"/>
    </location>
</feature>